<organism evidence="1 2">
    <name type="scientific">Rhizoclosmatium globosum</name>
    <dbReference type="NCBI Taxonomy" id="329046"/>
    <lineage>
        <taxon>Eukaryota</taxon>
        <taxon>Fungi</taxon>
        <taxon>Fungi incertae sedis</taxon>
        <taxon>Chytridiomycota</taxon>
        <taxon>Chytridiomycota incertae sedis</taxon>
        <taxon>Chytridiomycetes</taxon>
        <taxon>Chytridiales</taxon>
        <taxon>Chytriomycetaceae</taxon>
        <taxon>Rhizoclosmatium</taxon>
    </lineage>
</organism>
<dbReference type="AlphaFoldDB" id="A0A1Y2CZX1"/>
<accession>A0A1Y2CZX1</accession>
<evidence type="ECO:0000313" key="1">
    <source>
        <dbReference type="EMBL" id="ORY52568.1"/>
    </source>
</evidence>
<comment type="caution">
    <text evidence="1">The sequence shown here is derived from an EMBL/GenBank/DDBJ whole genome shotgun (WGS) entry which is preliminary data.</text>
</comment>
<dbReference type="OrthoDB" id="2106700at2759"/>
<dbReference type="Proteomes" id="UP000193642">
    <property type="component" value="Unassembled WGS sequence"/>
</dbReference>
<evidence type="ECO:0008006" key="3">
    <source>
        <dbReference type="Google" id="ProtNLM"/>
    </source>
</evidence>
<dbReference type="SUPFAM" id="SSF47473">
    <property type="entry name" value="EF-hand"/>
    <property type="match status" value="1"/>
</dbReference>
<name>A0A1Y2CZX1_9FUNG</name>
<keyword evidence="2" id="KW-1185">Reference proteome</keyword>
<reference evidence="1 2" key="1">
    <citation type="submission" date="2016-07" db="EMBL/GenBank/DDBJ databases">
        <title>Pervasive Adenine N6-methylation of Active Genes in Fungi.</title>
        <authorList>
            <consortium name="DOE Joint Genome Institute"/>
            <person name="Mondo S.J."/>
            <person name="Dannebaum R.O."/>
            <person name="Kuo R.C."/>
            <person name="Labutti K."/>
            <person name="Haridas S."/>
            <person name="Kuo A."/>
            <person name="Salamov A."/>
            <person name="Ahrendt S.R."/>
            <person name="Lipzen A."/>
            <person name="Sullivan W."/>
            <person name="Andreopoulos W.B."/>
            <person name="Clum A."/>
            <person name="Lindquist E."/>
            <person name="Daum C."/>
            <person name="Ramamoorthy G.K."/>
            <person name="Gryganskyi A."/>
            <person name="Culley D."/>
            <person name="Magnuson J.K."/>
            <person name="James T.Y."/>
            <person name="O'Malley M.A."/>
            <person name="Stajich J.E."/>
            <person name="Spatafora J.W."/>
            <person name="Visel A."/>
            <person name="Grigoriev I.V."/>
        </authorList>
    </citation>
    <scope>NUCLEOTIDE SEQUENCE [LARGE SCALE GENOMIC DNA]</scope>
    <source>
        <strain evidence="1 2">JEL800</strain>
    </source>
</reference>
<dbReference type="EMBL" id="MCGO01000003">
    <property type="protein sequence ID" value="ORY52568.1"/>
    <property type="molecule type" value="Genomic_DNA"/>
</dbReference>
<dbReference type="InterPro" id="IPR011992">
    <property type="entry name" value="EF-hand-dom_pair"/>
</dbReference>
<protein>
    <recommendedName>
        <fullName evidence="3">EF-hand domain-containing protein</fullName>
    </recommendedName>
</protein>
<gene>
    <name evidence="1" type="ORF">BCR33DRAFT_711849</name>
</gene>
<proteinExistence type="predicted"/>
<evidence type="ECO:0000313" key="2">
    <source>
        <dbReference type="Proteomes" id="UP000193642"/>
    </source>
</evidence>
<sequence>MLVLIQAQTTFANRMLQAIVITLLLVQYVYLFSAATLLPPTAWNTLLGRLFVSYFPQNSGCSSPIPPESPDTEIAYHVNCNMTFDICNQYVFRWMGGGIQRMNLVERRMLFERLDMNNDGILRWDEFSMLWTPTNATPIRNVNLVDVNQPIALLRIHYFAEVYSRVKSYTDASYGVGGFYRTSLGRKLFGNGVGQDRPFTNIF</sequence>